<reference evidence="1" key="1">
    <citation type="submission" date="2021-02" db="EMBL/GenBank/DDBJ databases">
        <authorList>
            <person name="Dougan E. K."/>
            <person name="Rhodes N."/>
            <person name="Thang M."/>
            <person name="Chan C."/>
        </authorList>
    </citation>
    <scope>NUCLEOTIDE SEQUENCE</scope>
</reference>
<proteinExistence type="predicted"/>
<feature type="non-terminal residue" evidence="1">
    <location>
        <position position="1"/>
    </location>
</feature>
<organism evidence="1 2">
    <name type="scientific">Polarella glacialis</name>
    <name type="common">Dinoflagellate</name>
    <dbReference type="NCBI Taxonomy" id="89957"/>
    <lineage>
        <taxon>Eukaryota</taxon>
        <taxon>Sar</taxon>
        <taxon>Alveolata</taxon>
        <taxon>Dinophyceae</taxon>
        <taxon>Suessiales</taxon>
        <taxon>Suessiaceae</taxon>
        <taxon>Polarella</taxon>
    </lineage>
</organism>
<accession>A0A813EH21</accession>
<keyword evidence="2" id="KW-1185">Reference proteome</keyword>
<dbReference type="EMBL" id="CAJNNV010010417">
    <property type="protein sequence ID" value="CAE8598584.1"/>
    <property type="molecule type" value="Genomic_DNA"/>
</dbReference>
<name>A0A813EH21_POLGL</name>
<dbReference type="OrthoDB" id="406271at2759"/>
<comment type="caution">
    <text evidence="1">The sequence shown here is derived from an EMBL/GenBank/DDBJ whole genome shotgun (WGS) entry which is preliminary data.</text>
</comment>
<dbReference type="OMA" id="DECEEQY"/>
<evidence type="ECO:0000313" key="1">
    <source>
        <dbReference type="EMBL" id="CAE8598584.1"/>
    </source>
</evidence>
<dbReference type="AlphaFoldDB" id="A0A813EH21"/>
<evidence type="ECO:0000313" key="2">
    <source>
        <dbReference type="Proteomes" id="UP000654075"/>
    </source>
</evidence>
<sequence length="212" mass="23900">VWYLHNEVVQHCPRKFNISRLLRFKVSMRATKELHGQGKNFDRFVAFDQAKCTVPMCSELHWDPLGFVVGCQPNFKGQVAVPGEPTWYSLPGKCPSKFYFEKTKSCNENEPGGMCPTSDVTGTRDCTYYIEPAGFISLDELSGIKDYNQVCATTGQREFDETTDQGIGTRFWNGKSDATKGAARVRWIRELFARKYPSLPASLSEPTCDIDG</sequence>
<dbReference type="Proteomes" id="UP000654075">
    <property type="component" value="Unassembled WGS sequence"/>
</dbReference>
<gene>
    <name evidence="1" type="ORF">PGLA1383_LOCUS16989</name>
</gene>
<protein>
    <submittedName>
        <fullName evidence="1">Uncharacterized protein</fullName>
    </submittedName>
</protein>